<proteinExistence type="predicted"/>
<gene>
    <name evidence="1" type="ORF">PV07_12627</name>
</gene>
<dbReference type="RefSeq" id="XP_016242183.1">
    <property type="nucleotide sequence ID" value="XM_016400169.1"/>
</dbReference>
<accession>A0A0D2AB27</accession>
<dbReference type="VEuPathDB" id="FungiDB:PV07_12627"/>
<evidence type="ECO:0000313" key="2">
    <source>
        <dbReference type="Proteomes" id="UP000054466"/>
    </source>
</evidence>
<dbReference type="HOGENOM" id="CLU_1758609_0_0_1"/>
<reference evidence="1 2" key="1">
    <citation type="submission" date="2015-01" db="EMBL/GenBank/DDBJ databases">
        <title>The Genome Sequence of Cladophialophora immunda CBS83496.</title>
        <authorList>
            <consortium name="The Broad Institute Genomics Platform"/>
            <person name="Cuomo C."/>
            <person name="de Hoog S."/>
            <person name="Gorbushina A."/>
            <person name="Stielow B."/>
            <person name="Teixiera M."/>
            <person name="Abouelleil A."/>
            <person name="Chapman S.B."/>
            <person name="Priest M."/>
            <person name="Young S.K."/>
            <person name="Wortman J."/>
            <person name="Nusbaum C."/>
            <person name="Birren B."/>
        </authorList>
    </citation>
    <scope>NUCLEOTIDE SEQUENCE [LARGE SCALE GENOMIC DNA]</scope>
    <source>
        <strain evidence="1 2">CBS 83496</strain>
    </source>
</reference>
<dbReference type="Proteomes" id="UP000054466">
    <property type="component" value="Unassembled WGS sequence"/>
</dbReference>
<evidence type="ECO:0000313" key="1">
    <source>
        <dbReference type="EMBL" id="KIW21967.1"/>
    </source>
</evidence>
<dbReference type="AlphaFoldDB" id="A0A0D2AB27"/>
<keyword evidence="2" id="KW-1185">Reference proteome</keyword>
<dbReference type="OrthoDB" id="3483554at2759"/>
<sequence>MSNYYRAASLLKYTILQYTSSTSFEPEKKVASLAEVKPAHQPLPLVLANEQRSLPKATSIMEEGVSLNRDTVSSRLNPVSATVSKEDRHSWRTHYFQIFDKPFLRLWDHCSGIQPNGDGCMKSRAERERLDTFKSRKDSLTIHIDHKA</sequence>
<protein>
    <submittedName>
        <fullName evidence="1">Uncharacterized protein</fullName>
    </submittedName>
</protein>
<dbReference type="GeneID" id="27351821"/>
<organism evidence="1 2">
    <name type="scientific">Cladophialophora immunda</name>
    <dbReference type="NCBI Taxonomy" id="569365"/>
    <lineage>
        <taxon>Eukaryota</taxon>
        <taxon>Fungi</taxon>
        <taxon>Dikarya</taxon>
        <taxon>Ascomycota</taxon>
        <taxon>Pezizomycotina</taxon>
        <taxon>Eurotiomycetes</taxon>
        <taxon>Chaetothyriomycetidae</taxon>
        <taxon>Chaetothyriales</taxon>
        <taxon>Herpotrichiellaceae</taxon>
        <taxon>Cladophialophora</taxon>
    </lineage>
</organism>
<dbReference type="EMBL" id="KN847071">
    <property type="protein sequence ID" value="KIW21967.1"/>
    <property type="molecule type" value="Genomic_DNA"/>
</dbReference>
<name>A0A0D2AB27_9EURO</name>